<gene>
    <name evidence="2" type="ORF">AB3N04_04180</name>
</gene>
<dbReference type="Pfam" id="PF12438">
    <property type="entry name" value="DUF3679"/>
    <property type="match status" value="1"/>
</dbReference>
<reference evidence="2" key="1">
    <citation type="submission" date="2024-07" db="EMBL/GenBank/DDBJ databases">
        <title>Identification and characteristics of an arsenic-resistant bacterial isolate, which belongs to a novel species.</title>
        <authorList>
            <person name="Juszczyk A."/>
            <person name="Kowalczyk A."/>
            <person name="Was K."/>
            <person name="Kosowicz W."/>
            <person name="Budzyn A."/>
            <person name="Latowski D."/>
        </authorList>
    </citation>
    <scope>NUCLEOTIDE SEQUENCE</scope>
    <source>
        <strain evidence="2">As8PL</strain>
    </source>
</reference>
<evidence type="ECO:0000256" key="1">
    <source>
        <dbReference type="SAM" id="MobiDB-lite"/>
    </source>
</evidence>
<proteinExistence type="predicted"/>
<protein>
    <submittedName>
        <fullName evidence="2">Uncharacterized protein</fullName>
    </submittedName>
</protein>
<dbReference type="InterPro" id="IPR020534">
    <property type="entry name" value="Uncharacterised_YqxA"/>
</dbReference>
<name>A0AB39BVW3_9BACI</name>
<organism evidence="2">
    <name type="scientific">Alkalihalophilus sp. As8PL</name>
    <dbReference type="NCBI Taxonomy" id="3237103"/>
    <lineage>
        <taxon>Bacteria</taxon>
        <taxon>Bacillati</taxon>
        <taxon>Bacillota</taxon>
        <taxon>Bacilli</taxon>
        <taxon>Bacillales</taxon>
        <taxon>Bacillaceae</taxon>
        <taxon>Alkalihalophilus</taxon>
    </lineage>
</organism>
<dbReference type="AlphaFoldDB" id="A0AB39BVW3"/>
<feature type="region of interest" description="Disordered" evidence="1">
    <location>
        <begin position="45"/>
        <end position="69"/>
    </location>
</feature>
<dbReference type="EMBL" id="CP162551">
    <property type="protein sequence ID" value="XDI37520.1"/>
    <property type="molecule type" value="Genomic_DNA"/>
</dbReference>
<sequence length="123" mass="13515">MMIKKLAVVMILVLGTLLLGSLFGVQHMNEELGITKPVPLEIKTDQSDESVKPVVQSGSKKPQVDAKSDLIDKRQKAEDVGRFNFFSELGSNMAEGANRLSRLALSQVMSFVHEVLNGESRSE</sequence>
<accession>A0AB39BVW3</accession>
<dbReference type="RefSeq" id="WP_368504860.1">
    <property type="nucleotide sequence ID" value="NZ_CP162551.1"/>
</dbReference>
<evidence type="ECO:0000313" key="2">
    <source>
        <dbReference type="EMBL" id="XDI37520.1"/>
    </source>
</evidence>